<keyword evidence="1" id="KW-1133">Transmembrane helix</keyword>
<dbReference type="EMBL" id="UINC01029812">
    <property type="protein sequence ID" value="SVB13175.1"/>
    <property type="molecule type" value="Genomic_DNA"/>
</dbReference>
<feature type="transmembrane region" description="Helical" evidence="1">
    <location>
        <begin position="6"/>
        <end position="26"/>
    </location>
</feature>
<organism evidence="2">
    <name type="scientific">marine metagenome</name>
    <dbReference type="NCBI Taxonomy" id="408172"/>
    <lineage>
        <taxon>unclassified sequences</taxon>
        <taxon>metagenomes</taxon>
        <taxon>ecological metagenomes</taxon>
    </lineage>
</organism>
<proteinExistence type="predicted"/>
<name>A0A382BH85_9ZZZZ</name>
<reference evidence="2" key="1">
    <citation type="submission" date="2018-05" db="EMBL/GenBank/DDBJ databases">
        <authorList>
            <person name="Lanie J.A."/>
            <person name="Ng W.-L."/>
            <person name="Kazmierczak K.M."/>
            <person name="Andrzejewski T.M."/>
            <person name="Davidsen T.M."/>
            <person name="Wayne K.J."/>
            <person name="Tettelin H."/>
            <person name="Glass J.I."/>
            <person name="Rusch D."/>
            <person name="Podicherti R."/>
            <person name="Tsui H.-C.T."/>
            <person name="Winkler M.E."/>
        </authorList>
    </citation>
    <scope>NUCLEOTIDE SEQUENCE</scope>
</reference>
<gene>
    <name evidence="2" type="ORF">METZ01_LOCUS166029</name>
</gene>
<accession>A0A382BH85</accession>
<evidence type="ECO:0000256" key="1">
    <source>
        <dbReference type="SAM" id="Phobius"/>
    </source>
</evidence>
<dbReference type="AlphaFoldDB" id="A0A382BH85"/>
<keyword evidence="1" id="KW-0472">Membrane</keyword>
<protein>
    <submittedName>
        <fullName evidence="2">Uncharacterized protein</fullName>
    </submittedName>
</protein>
<evidence type="ECO:0000313" key="2">
    <source>
        <dbReference type="EMBL" id="SVB13175.1"/>
    </source>
</evidence>
<sequence>MKDLLGAIATHVLFAYILIWLILRIAS</sequence>
<keyword evidence="1" id="KW-0812">Transmembrane</keyword>